<dbReference type="Pfam" id="PF03389">
    <property type="entry name" value="MobA_MobL"/>
    <property type="match status" value="1"/>
</dbReference>
<dbReference type="EMBL" id="JAPIUZ010000002">
    <property type="protein sequence ID" value="MCX2563643.1"/>
    <property type="molecule type" value="Genomic_DNA"/>
</dbReference>
<proteinExistence type="inferred from homology"/>
<reference evidence="4 5" key="1">
    <citation type="submission" date="2022-11" db="EMBL/GenBank/DDBJ databases">
        <title>Genome sequencing of Acetobacter type strain.</title>
        <authorList>
            <person name="Heo J."/>
            <person name="Lee D."/>
            <person name="Han B.-H."/>
            <person name="Hong S.-B."/>
            <person name="Kwon S.-W."/>
        </authorList>
    </citation>
    <scope>NUCLEOTIDE SEQUENCE [LARGE SCALE GENOMIC DNA]</scope>
    <source>
        <strain evidence="4 5">KACC 21253</strain>
    </source>
</reference>
<protein>
    <submittedName>
        <fullName evidence="4">MobA/MobL family protein</fullName>
    </submittedName>
</protein>
<name>A0ABT3QEC8_9PROT</name>
<comment type="similarity">
    <text evidence="1">Belongs to the MobA/MobL family.</text>
</comment>
<gene>
    <name evidence="4" type="ORF">OQ497_06690</name>
</gene>
<dbReference type="InterPro" id="IPR005053">
    <property type="entry name" value="MobA_MobL"/>
</dbReference>
<comment type="caution">
    <text evidence="4">The sequence shown here is derived from an EMBL/GenBank/DDBJ whole genome shotgun (WGS) entry which is preliminary data.</text>
</comment>
<dbReference type="Proteomes" id="UP001301152">
    <property type="component" value="Unassembled WGS sequence"/>
</dbReference>
<dbReference type="Gene3D" id="3.30.930.30">
    <property type="match status" value="1"/>
</dbReference>
<sequence>MAIFRFSVKTVSRSIGRSAVAAATYRAGNDMLTNERDGRQHNYSKRAGVGDSFIITPSGCELASDRSTLWHEAERSEKRSNPVTAREYVIALPAELNARDRAELARIFASSVVER</sequence>
<keyword evidence="2" id="KW-0184">Conjugation</keyword>
<evidence type="ECO:0000313" key="4">
    <source>
        <dbReference type="EMBL" id="MCX2563643.1"/>
    </source>
</evidence>
<dbReference type="RefSeq" id="WP_265792825.1">
    <property type="nucleotide sequence ID" value="NZ_JAPIUZ010000002.1"/>
</dbReference>
<keyword evidence="5" id="KW-1185">Reference proteome</keyword>
<organism evidence="4 5">
    <name type="scientific">Acetobacter thailandicus</name>
    <dbReference type="NCBI Taxonomy" id="1502842"/>
    <lineage>
        <taxon>Bacteria</taxon>
        <taxon>Pseudomonadati</taxon>
        <taxon>Pseudomonadota</taxon>
        <taxon>Alphaproteobacteria</taxon>
        <taxon>Acetobacterales</taxon>
        <taxon>Acetobacteraceae</taxon>
        <taxon>Acetobacter</taxon>
    </lineage>
</organism>
<evidence type="ECO:0000313" key="5">
    <source>
        <dbReference type="Proteomes" id="UP001301152"/>
    </source>
</evidence>
<evidence type="ECO:0000256" key="1">
    <source>
        <dbReference type="ARBA" id="ARBA00010873"/>
    </source>
</evidence>
<accession>A0ABT3QEC8</accession>
<feature type="domain" description="MobA/MobL protein" evidence="3">
    <location>
        <begin position="17"/>
        <end position="111"/>
    </location>
</feature>
<evidence type="ECO:0000256" key="2">
    <source>
        <dbReference type="ARBA" id="ARBA00022971"/>
    </source>
</evidence>
<evidence type="ECO:0000259" key="3">
    <source>
        <dbReference type="Pfam" id="PF03389"/>
    </source>
</evidence>